<sequence length="154" mass="16930">MEIAALVLSVVAIIAAGASAVYSKRQADAAAAVLAIEEARREEELDDRRRQADELRRARLSISGGGEGGNAFRSWTLRNSGKARATNARVVVADLAVKPQWMDEVVEVGTLEPDAAYRRGFDLSESDMLDPIPVRMTWDDELGHHEATHTLRFE</sequence>
<dbReference type="AlphaFoldDB" id="A0A543HX54"/>
<evidence type="ECO:0000313" key="1">
    <source>
        <dbReference type="EMBL" id="TQM62938.1"/>
    </source>
</evidence>
<organism evidence="1 2">
    <name type="scientific">Humibacillus xanthopallidus</name>
    <dbReference type="NCBI Taxonomy" id="412689"/>
    <lineage>
        <taxon>Bacteria</taxon>
        <taxon>Bacillati</taxon>
        <taxon>Actinomycetota</taxon>
        <taxon>Actinomycetes</taxon>
        <taxon>Micrococcales</taxon>
        <taxon>Intrasporangiaceae</taxon>
        <taxon>Humibacillus</taxon>
    </lineage>
</organism>
<reference evidence="1 2" key="1">
    <citation type="submission" date="2019-06" db="EMBL/GenBank/DDBJ databases">
        <title>Genome sequencing of plant associated microbes to promote plant fitness in Sorghum bicolor and Oryza sativa.</title>
        <authorList>
            <person name="Coleman-Derr D."/>
        </authorList>
    </citation>
    <scope>NUCLEOTIDE SEQUENCE [LARGE SCALE GENOMIC DNA]</scope>
    <source>
        <strain evidence="1 2">KV-663</strain>
    </source>
</reference>
<name>A0A543HX54_9MICO</name>
<dbReference type="OrthoDB" id="9943392at2"/>
<evidence type="ECO:0000313" key="2">
    <source>
        <dbReference type="Proteomes" id="UP000316747"/>
    </source>
</evidence>
<accession>A0A543HX54</accession>
<comment type="caution">
    <text evidence="1">The sequence shown here is derived from an EMBL/GenBank/DDBJ whole genome shotgun (WGS) entry which is preliminary data.</text>
</comment>
<protein>
    <submittedName>
        <fullName evidence="1">Uncharacterized protein</fullName>
    </submittedName>
</protein>
<proteinExistence type="predicted"/>
<gene>
    <name evidence="1" type="ORF">FBY41_2983</name>
</gene>
<dbReference type="RefSeq" id="WP_141844950.1">
    <property type="nucleotide sequence ID" value="NZ_VFPM01000002.1"/>
</dbReference>
<keyword evidence="2" id="KW-1185">Reference proteome</keyword>
<dbReference type="Proteomes" id="UP000316747">
    <property type="component" value="Unassembled WGS sequence"/>
</dbReference>
<dbReference type="EMBL" id="VFPM01000002">
    <property type="protein sequence ID" value="TQM62938.1"/>
    <property type="molecule type" value="Genomic_DNA"/>
</dbReference>